<keyword evidence="1" id="KW-0723">Serine/threonine-protein kinase</keyword>
<feature type="domain" description="Gnk2-homologous" evidence="11">
    <location>
        <begin position="32"/>
        <end position="139"/>
    </location>
</feature>
<dbReference type="Gene3D" id="1.10.510.10">
    <property type="entry name" value="Transferase(Phosphotransferase) domain 1"/>
    <property type="match status" value="2"/>
</dbReference>
<dbReference type="AlphaFoldDB" id="A0AAN9LWS3"/>
<dbReference type="InterPro" id="IPR017441">
    <property type="entry name" value="Protein_kinase_ATP_BS"/>
</dbReference>
<dbReference type="Pfam" id="PF07714">
    <property type="entry name" value="PK_Tyr_Ser-Thr"/>
    <property type="match status" value="1"/>
</dbReference>
<dbReference type="FunFam" id="3.30.430.20:FF:000002">
    <property type="entry name" value="Cysteine-rich receptor-like protein kinase 10"/>
    <property type="match status" value="1"/>
</dbReference>
<dbReference type="GO" id="GO:0005524">
    <property type="term" value="F:ATP binding"/>
    <property type="evidence" value="ECO:0007669"/>
    <property type="project" value="UniProtKB-UniRule"/>
</dbReference>
<sequence length="524" mass="58453">MHCGSFSPLLLSVLLCLTFLTHNAAATHISYPPPPYCNCSSRSTYAPNSTYHNNLQTLLSWLSSNATTTAQIYSTSVAESKTSSNTVYGLFMCRIDSGEPNCKDCVINSTKLITKLCPVAKEAILWADNCFMWYSNRYFFTTVEESPKLSFMNEQDYVGQVGHFNSILWDAMNDVRNRTANAPISSMKYYYKSVNITANQTLYALSWCIPYLSSENCSWCLSDAIAEIPTSCCRGKTGGRVIYPSCGVRYELYPFYHPSISRMPQLPNTLTPLHPLAPSVGNEVSVLESLWFDLGEIESATNKFAKENMIGKGGFGEVYKGVLSNGKEIAVKRLLGSSGQEYAMHGQFSVKSDVYSFGVMVLEIISGKRKGSSAESDRIDDIRKYALTKWRDQKLLELLDIELERSYSPNEVIRCIHVGLLCVRNEPNDRPTMAEVVSFLHNPSVELPLFSEQDIKMEDIMHKKGSDSKSDLNNESISHGFHPFVHKSPLSFPSPTKSLLIKLPQLTITALVTALLLPMASKHS</sequence>
<dbReference type="InterPro" id="IPR011009">
    <property type="entry name" value="Kinase-like_dom_sf"/>
</dbReference>
<evidence type="ECO:0000256" key="1">
    <source>
        <dbReference type="ARBA" id="ARBA00022527"/>
    </source>
</evidence>
<dbReference type="PROSITE" id="PS51473">
    <property type="entry name" value="GNK2"/>
    <property type="match status" value="2"/>
</dbReference>
<dbReference type="InterPro" id="IPR052059">
    <property type="entry name" value="CR_Ser/Thr_kinase"/>
</dbReference>
<comment type="caution">
    <text evidence="12">The sequence shown here is derived from an EMBL/GenBank/DDBJ whole genome shotgun (WGS) entry which is preliminary data.</text>
</comment>
<evidence type="ECO:0000256" key="5">
    <source>
        <dbReference type="ARBA" id="ARBA00022741"/>
    </source>
</evidence>
<keyword evidence="7 9" id="KW-0067">ATP-binding</keyword>
<evidence type="ECO:0000256" key="2">
    <source>
        <dbReference type="ARBA" id="ARBA00022679"/>
    </source>
</evidence>
<reference evidence="12 13" key="1">
    <citation type="submission" date="2024-01" db="EMBL/GenBank/DDBJ databases">
        <title>The genomes of 5 underutilized Papilionoideae crops provide insights into root nodulation and disease resistanc.</title>
        <authorList>
            <person name="Jiang F."/>
        </authorList>
    </citation>
    <scope>NUCLEOTIDE SEQUENCE [LARGE SCALE GENOMIC DNA]</scope>
    <source>
        <strain evidence="12">LVBAO_FW01</strain>
        <tissue evidence="12">Leaves</tissue>
    </source>
</reference>
<feature type="domain" description="Gnk2-homologous" evidence="11">
    <location>
        <begin position="145"/>
        <end position="255"/>
    </location>
</feature>
<keyword evidence="5 9" id="KW-0547">Nucleotide-binding</keyword>
<gene>
    <name evidence="12" type="ORF">VNO77_12377</name>
</gene>
<evidence type="ECO:0000313" key="12">
    <source>
        <dbReference type="EMBL" id="KAK7343561.1"/>
    </source>
</evidence>
<evidence type="ECO:0000256" key="9">
    <source>
        <dbReference type="PROSITE-ProRule" id="PRU10141"/>
    </source>
</evidence>
<dbReference type="EMBL" id="JAYMYQ010000003">
    <property type="protein sequence ID" value="KAK7343561.1"/>
    <property type="molecule type" value="Genomic_DNA"/>
</dbReference>
<organism evidence="12 13">
    <name type="scientific">Canavalia gladiata</name>
    <name type="common">Sword bean</name>
    <name type="synonym">Dolichos gladiatus</name>
    <dbReference type="NCBI Taxonomy" id="3824"/>
    <lineage>
        <taxon>Eukaryota</taxon>
        <taxon>Viridiplantae</taxon>
        <taxon>Streptophyta</taxon>
        <taxon>Embryophyta</taxon>
        <taxon>Tracheophyta</taxon>
        <taxon>Spermatophyta</taxon>
        <taxon>Magnoliopsida</taxon>
        <taxon>eudicotyledons</taxon>
        <taxon>Gunneridae</taxon>
        <taxon>Pentapetalae</taxon>
        <taxon>rosids</taxon>
        <taxon>fabids</taxon>
        <taxon>Fabales</taxon>
        <taxon>Fabaceae</taxon>
        <taxon>Papilionoideae</taxon>
        <taxon>50 kb inversion clade</taxon>
        <taxon>NPAAA clade</taxon>
        <taxon>indigoferoid/millettioid clade</taxon>
        <taxon>Phaseoleae</taxon>
        <taxon>Canavalia</taxon>
    </lineage>
</organism>
<dbReference type="SUPFAM" id="SSF56112">
    <property type="entry name" value="Protein kinase-like (PK-like)"/>
    <property type="match status" value="2"/>
</dbReference>
<evidence type="ECO:0000256" key="7">
    <source>
        <dbReference type="ARBA" id="ARBA00022840"/>
    </source>
</evidence>
<proteinExistence type="predicted"/>
<feature type="binding site" evidence="9">
    <location>
        <position position="332"/>
    </location>
    <ligand>
        <name>ATP</name>
        <dbReference type="ChEBI" id="CHEBI:30616"/>
    </ligand>
</feature>
<keyword evidence="2" id="KW-0808">Transferase</keyword>
<keyword evidence="13" id="KW-1185">Reference proteome</keyword>
<name>A0AAN9LWS3_CANGL</name>
<evidence type="ECO:0000256" key="4">
    <source>
        <dbReference type="ARBA" id="ARBA00022737"/>
    </source>
</evidence>
<dbReference type="Gene3D" id="3.30.430.20">
    <property type="entry name" value="Gnk2 domain, C-X8-C-X2-C motif"/>
    <property type="match status" value="2"/>
</dbReference>
<dbReference type="PROSITE" id="PS00107">
    <property type="entry name" value="PROTEIN_KINASE_ATP"/>
    <property type="match status" value="1"/>
</dbReference>
<dbReference type="CDD" id="cd23509">
    <property type="entry name" value="Gnk2-like"/>
    <property type="match status" value="2"/>
</dbReference>
<dbReference type="InterPro" id="IPR002902">
    <property type="entry name" value="GNK2"/>
</dbReference>
<evidence type="ECO:0000256" key="8">
    <source>
        <dbReference type="ARBA" id="ARBA00023170"/>
    </source>
</evidence>
<keyword evidence="4" id="KW-0677">Repeat</keyword>
<feature type="signal peptide" evidence="10">
    <location>
        <begin position="1"/>
        <end position="26"/>
    </location>
</feature>
<dbReference type="Proteomes" id="UP001367508">
    <property type="component" value="Unassembled WGS sequence"/>
</dbReference>
<dbReference type="PANTHER" id="PTHR47973">
    <property type="entry name" value="CYSTEINE-RICH RECEPTOR-LIKE PROTEIN KINASE 3"/>
    <property type="match status" value="1"/>
</dbReference>
<keyword evidence="8" id="KW-0675">Receptor</keyword>
<dbReference type="InterPro" id="IPR001245">
    <property type="entry name" value="Ser-Thr/Tyr_kinase_cat_dom"/>
</dbReference>
<evidence type="ECO:0000256" key="10">
    <source>
        <dbReference type="SAM" id="SignalP"/>
    </source>
</evidence>
<keyword evidence="3 10" id="KW-0732">Signal</keyword>
<feature type="chain" id="PRO_5042953535" description="Gnk2-homologous domain-containing protein" evidence="10">
    <location>
        <begin position="27"/>
        <end position="524"/>
    </location>
</feature>
<keyword evidence="6" id="KW-0418">Kinase</keyword>
<protein>
    <recommendedName>
        <fullName evidence="11">Gnk2-homologous domain-containing protein</fullName>
    </recommendedName>
</protein>
<dbReference type="Pfam" id="PF01657">
    <property type="entry name" value="Stress-antifung"/>
    <property type="match status" value="2"/>
</dbReference>
<evidence type="ECO:0000256" key="3">
    <source>
        <dbReference type="ARBA" id="ARBA00022729"/>
    </source>
</evidence>
<evidence type="ECO:0000256" key="6">
    <source>
        <dbReference type="ARBA" id="ARBA00022777"/>
    </source>
</evidence>
<evidence type="ECO:0000259" key="11">
    <source>
        <dbReference type="PROSITE" id="PS51473"/>
    </source>
</evidence>
<dbReference type="GO" id="GO:0004674">
    <property type="term" value="F:protein serine/threonine kinase activity"/>
    <property type="evidence" value="ECO:0007669"/>
    <property type="project" value="UniProtKB-KW"/>
</dbReference>
<dbReference type="InterPro" id="IPR038408">
    <property type="entry name" value="GNK2_sf"/>
</dbReference>
<accession>A0AAN9LWS3</accession>
<evidence type="ECO:0000313" key="13">
    <source>
        <dbReference type="Proteomes" id="UP001367508"/>
    </source>
</evidence>